<dbReference type="EMBL" id="JAHLPM010000008">
    <property type="protein sequence ID" value="MBU5438467.1"/>
    <property type="molecule type" value="Genomic_DNA"/>
</dbReference>
<protein>
    <submittedName>
        <fullName evidence="1">Uncharacterized protein</fullName>
    </submittedName>
</protein>
<organism evidence="1 2">
    <name type="scientific">Tissierella simiarum</name>
    <dbReference type="NCBI Taxonomy" id="2841534"/>
    <lineage>
        <taxon>Bacteria</taxon>
        <taxon>Bacillati</taxon>
        <taxon>Bacillota</taxon>
        <taxon>Tissierellia</taxon>
        <taxon>Tissierellales</taxon>
        <taxon>Tissierellaceae</taxon>
        <taxon>Tissierella</taxon>
    </lineage>
</organism>
<keyword evidence="2" id="KW-1185">Reference proteome</keyword>
<name>A0ABS6E6D2_9FIRM</name>
<evidence type="ECO:0000313" key="2">
    <source>
        <dbReference type="Proteomes" id="UP000749471"/>
    </source>
</evidence>
<proteinExistence type="predicted"/>
<dbReference type="RefSeq" id="WP_216519598.1">
    <property type="nucleotide sequence ID" value="NZ_JAHLPM010000008.1"/>
</dbReference>
<comment type="caution">
    <text evidence="1">The sequence shown here is derived from an EMBL/GenBank/DDBJ whole genome shotgun (WGS) entry which is preliminary data.</text>
</comment>
<dbReference type="Proteomes" id="UP000749471">
    <property type="component" value="Unassembled WGS sequence"/>
</dbReference>
<reference evidence="1 2" key="1">
    <citation type="submission" date="2021-06" db="EMBL/GenBank/DDBJ databases">
        <authorList>
            <person name="Sun Q."/>
            <person name="Li D."/>
        </authorList>
    </citation>
    <scope>NUCLEOTIDE SEQUENCE [LARGE SCALE GENOMIC DNA]</scope>
    <source>
        <strain evidence="1 2">MSJ-40</strain>
    </source>
</reference>
<gene>
    <name evidence="1" type="ORF">KQI42_10630</name>
</gene>
<evidence type="ECO:0000313" key="1">
    <source>
        <dbReference type="EMBL" id="MBU5438467.1"/>
    </source>
</evidence>
<sequence>MNLKVQKISDKVDNLDVKGQGGDCKFNCKVTVWKGKRSKEESSSCWYNDEGYNARGNPFF</sequence>
<accession>A0ABS6E6D2</accession>